<dbReference type="Gene3D" id="1.10.10.10">
    <property type="entry name" value="Winged helix-like DNA-binding domain superfamily/Winged helix DNA-binding domain"/>
    <property type="match status" value="1"/>
</dbReference>
<dbReference type="InterPro" id="IPR038475">
    <property type="entry name" value="RecG_C_sf"/>
</dbReference>
<feature type="domain" description="CMP/dCMP-type deaminase" evidence="1">
    <location>
        <begin position="4"/>
        <end position="133"/>
    </location>
</feature>
<dbReference type="EMBL" id="CP036266">
    <property type="protein sequence ID" value="QDT22467.1"/>
    <property type="molecule type" value="Genomic_DNA"/>
</dbReference>
<reference evidence="2 3" key="1">
    <citation type="submission" date="2019-02" db="EMBL/GenBank/DDBJ databases">
        <title>Deep-cultivation of Planctomycetes and their phenomic and genomic characterization uncovers novel biology.</title>
        <authorList>
            <person name="Wiegand S."/>
            <person name="Jogler M."/>
            <person name="Boedeker C."/>
            <person name="Pinto D."/>
            <person name="Vollmers J."/>
            <person name="Rivas-Marin E."/>
            <person name="Kohn T."/>
            <person name="Peeters S.H."/>
            <person name="Heuer A."/>
            <person name="Rast P."/>
            <person name="Oberbeckmann S."/>
            <person name="Bunk B."/>
            <person name="Jeske O."/>
            <person name="Meyerdierks A."/>
            <person name="Storesund J.E."/>
            <person name="Kallscheuer N."/>
            <person name="Luecker S."/>
            <person name="Lage O.M."/>
            <person name="Pohl T."/>
            <person name="Merkel B.J."/>
            <person name="Hornburger P."/>
            <person name="Mueller R.-W."/>
            <person name="Bruemmer F."/>
            <person name="Labrenz M."/>
            <person name="Spormann A.M."/>
            <person name="Op den Camp H."/>
            <person name="Overmann J."/>
            <person name="Amann R."/>
            <person name="Jetten M.S.M."/>
            <person name="Mascher T."/>
            <person name="Medema M.H."/>
            <person name="Devos D.P."/>
            <person name="Kaster A.-K."/>
            <person name="Ovreas L."/>
            <person name="Rohde M."/>
            <person name="Galperin M.Y."/>
            <person name="Jogler C."/>
        </authorList>
    </citation>
    <scope>NUCLEOTIDE SEQUENCE [LARGE SCALE GENOMIC DNA]</scope>
    <source>
        <strain evidence="2 3">HG66A1</strain>
    </source>
</reference>
<dbReference type="Gene3D" id="3.30.565.60">
    <property type="match status" value="1"/>
</dbReference>
<dbReference type="GO" id="GO:0003824">
    <property type="term" value="F:catalytic activity"/>
    <property type="evidence" value="ECO:0007669"/>
    <property type="project" value="InterPro"/>
</dbReference>
<organism evidence="2 3">
    <name type="scientific">Gimesia chilikensis</name>
    <dbReference type="NCBI Taxonomy" id="2605989"/>
    <lineage>
        <taxon>Bacteria</taxon>
        <taxon>Pseudomonadati</taxon>
        <taxon>Planctomycetota</taxon>
        <taxon>Planctomycetia</taxon>
        <taxon>Planctomycetales</taxon>
        <taxon>Planctomycetaceae</taxon>
        <taxon>Gimesia</taxon>
    </lineage>
</organism>
<name>A0A517PSW3_9PLAN</name>
<dbReference type="Pfam" id="PF18785">
    <property type="entry name" value="Inv-AAD"/>
    <property type="match status" value="1"/>
</dbReference>
<dbReference type="InterPro" id="IPR016193">
    <property type="entry name" value="Cytidine_deaminase-like"/>
</dbReference>
<dbReference type="Proteomes" id="UP000320421">
    <property type="component" value="Chromosome"/>
</dbReference>
<evidence type="ECO:0000313" key="2">
    <source>
        <dbReference type="EMBL" id="QDT22467.1"/>
    </source>
</evidence>
<accession>A0A517PSW3</accession>
<evidence type="ECO:0000259" key="1">
    <source>
        <dbReference type="PROSITE" id="PS51747"/>
    </source>
</evidence>
<dbReference type="PANTHER" id="PTHR30595">
    <property type="entry name" value="GLPR-RELATED TRANSCRIPTIONAL REPRESSOR"/>
    <property type="match status" value="1"/>
</dbReference>
<dbReference type="AlphaFoldDB" id="A0A517PSW3"/>
<dbReference type="Pfam" id="PF13749">
    <property type="entry name" value="HATPase_c_4"/>
    <property type="match status" value="1"/>
</dbReference>
<evidence type="ECO:0000313" key="3">
    <source>
        <dbReference type="Proteomes" id="UP000320421"/>
    </source>
</evidence>
<dbReference type="OrthoDB" id="258364at2"/>
<proteinExistence type="predicted"/>
<dbReference type="SUPFAM" id="SSF53927">
    <property type="entry name" value="Cytidine deaminase-like"/>
    <property type="match status" value="1"/>
</dbReference>
<sequence length="505" mass="57067">MVKYNPRAMMERAVKVMAQSIPERRDDGKISPKVGAVLVDIGEEVPSVPRIMEAYRGELREGDHAEFTLLERKNRDRILDTCILFATLEPCAPGARNPPKMSCAERIVLARIKEIWIGIEDPDPTVAQKGIKYLQDNNVKVNLFDRDLQEIIREENKEFLEQALERAAEAEEAPCKIVLSPLESAAENMQIEDFSRKALKDYRSLAKIKESINSEDFQRRLSRQGLLKSVGEQLVPTGFGTILFGEEPRTAIPQSGLMATIHYPDGTEEVKDFDGPQVLVPGETIKWLKDKLPNIIDRSDAVRTQKNDQFFELIREGIVNALVHRDYAIAGAKCQLIVSQNKIEIHSPGKPIKPITFEQMNSFDAPMLSRNPILHYVFAKMDLAEERGLGLKSLKQKTQLAGLPLPKYSWTNPYLVLTLFPNVAASIASLPPEIQDELSSLELEGWKWLTTQGRTNSTDYAKKFGIDSRNARRHLNHFIKLGLVQKTGLARATEYVVLQDRTLEK</sequence>
<dbReference type="InterPro" id="IPR002125">
    <property type="entry name" value="CMP_dCMP_dom"/>
</dbReference>
<dbReference type="PROSITE" id="PS51747">
    <property type="entry name" value="CYT_DCMP_DEAMINASES_2"/>
    <property type="match status" value="1"/>
</dbReference>
<dbReference type="PANTHER" id="PTHR30595:SF6">
    <property type="entry name" value="SCHLAFEN ALBA-2 DOMAIN-CONTAINING PROTEIN"/>
    <property type="match status" value="1"/>
</dbReference>
<dbReference type="RefSeq" id="WP_145188335.1">
    <property type="nucleotide sequence ID" value="NZ_CP036266.1"/>
</dbReference>
<dbReference type="InterPro" id="IPR036388">
    <property type="entry name" value="WH-like_DNA-bd_sf"/>
</dbReference>
<keyword evidence="3" id="KW-1185">Reference proteome</keyword>
<gene>
    <name evidence="2" type="primary">ribD_1</name>
    <name evidence="2" type="ORF">HG66A1_42750</name>
</gene>
<dbReference type="Gene3D" id="3.40.140.10">
    <property type="entry name" value="Cytidine Deaminase, domain 2"/>
    <property type="match status" value="1"/>
</dbReference>
<protein>
    <submittedName>
        <fullName evidence="2">Riboflavin biosynthesis protein RibD</fullName>
    </submittedName>
</protein>